<dbReference type="Gene3D" id="1.10.3290.10">
    <property type="entry name" value="Fido-like domain"/>
    <property type="match status" value="1"/>
</dbReference>
<comment type="caution">
    <text evidence="2">The sequence shown here is derived from an EMBL/GenBank/DDBJ whole genome shotgun (WGS) entry which is preliminary data.</text>
</comment>
<dbReference type="EMBL" id="JGYV01000010">
    <property type="protein sequence ID" value="KFI62911.1"/>
    <property type="molecule type" value="Genomic_DNA"/>
</dbReference>
<dbReference type="InterPro" id="IPR036597">
    <property type="entry name" value="Fido-like_dom_sf"/>
</dbReference>
<dbReference type="STRING" id="1688.BCUN_0742"/>
<evidence type="ECO:0000313" key="3">
    <source>
        <dbReference type="Proteomes" id="UP000029067"/>
    </source>
</evidence>
<dbReference type="PROSITE" id="PS51459">
    <property type="entry name" value="FIDO"/>
    <property type="match status" value="1"/>
</dbReference>
<sequence length="242" mass="26641">MGLDTKQLAGLLYSMGHTFDNLSSTYIATEEFLRTNNPRVIGSRADLALLEDLRDASSYALHEPAPLDAAFVKGVNARLSRTAALEPGVLRTDRNIMVRTSIGDYIPEVPDEEGMESVLAEARHGDGGLFGAAQLFARLARMQPFGDGNKRTALLVANRLLLDHGTGRTLIVPTQDPDRRTFNDLMGLWYVREDVRVMRWLADYNEDIAGLDEYGRPITRAGCMPRPCGAMGRDGSREGEDG</sequence>
<dbReference type="SUPFAM" id="SSF140931">
    <property type="entry name" value="Fic-like"/>
    <property type="match status" value="1"/>
</dbReference>
<dbReference type="eggNOG" id="COG3177">
    <property type="taxonomic scope" value="Bacteria"/>
</dbReference>
<organism evidence="2 3">
    <name type="scientific">Bifidobacterium cuniculi</name>
    <dbReference type="NCBI Taxonomy" id="1688"/>
    <lineage>
        <taxon>Bacteria</taxon>
        <taxon>Bacillati</taxon>
        <taxon>Actinomycetota</taxon>
        <taxon>Actinomycetes</taxon>
        <taxon>Bifidobacteriales</taxon>
        <taxon>Bifidobacteriaceae</taxon>
        <taxon>Bifidobacterium</taxon>
    </lineage>
</organism>
<dbReference type="Proteomes" id="UP000029067">
    <property type="component" value="Unassembled WGS sequence"/>
</dbReference>
<accession>A0A087AVW1</accession>
<evidence type="ECO:0000259" key="1">
    <source>
        <dbReference type="PROSITE" id="PS51459"/>
    </source>
</evidence>
<dbReference type="RefSeq" id="WP_051920879.1">
    <property type="nucleotide sequence ID" value="NZ_JGYV01000010.1"/>
</dbReference>
<protein>
    <submittedName>
        <fullName evidence="2">Mucin-2</fullName>
    </submittedName>
</protein>
<reference evidence="2 3" key="1">
    <citation type="submission" date="2014-03" db="EMBL/GenBank/DDBJ databases">
        <title>Genomics of Bifidobacteria.</title>
        <authorList>
            <person name="Ventura M."/>
            <person name="Milani C."/>
            <person name="Lugli G.A."/>
        </authorList>
    </citation>
    <scope>NUCLEOTIDE SEQUENCE [LARGE SCALE GENOMIC DNA]</scope>
    <source>
        <strain evidence="2 3">LMG 10738</strain>
    </source>
</reference>
<dbReference type="AlphaFoldDB" id="A0A087AVW1"/>
<evidence type="ECO:0000313" key="2">
    <source>
        <dbReference type="EMBL" id="KFI62911.1"/>
    </source>
</evidence>
<proteinExistence type="predicted"/>
<gene>
    <name evidence="2" type="ORF">BCUN_0742</name>
</gene>
<keyword evidence="3" id="KW-1185">Reference proteome</keyword>
<name>A0A087AVW1_9BIFI</name>
<feature type="domain" description="Fido" evidence="1">
    <location>
        <begin position="67"/>
        <end position="207"/>
    </location>
</feature>
<dbReference type="InterPro" id="IPR003812">
    <property type="entry name" value="Fido"/>
</dbReference>
<dbReference type="Pfam" id="PF02661">
    <property type="entry name" value="Fic"/>
    <property type="match status" value="1"/>
</dbReference>